<organism evidence="4 5">
    <name type="scientific">[Candida] anglica</name>
    <dbReference type="NCBI Taxonomy" id="148631"/>
    <lineage>
        <taxon>Eukaryota</taxon>
        <taxon>Fungi</taxon>
        <taxon>Dikarya</taxon>
        <taxon>Ascomycota</taxon>
        <taxon>Saccharomycotina</taxon>
        <taxon>Pichiomycetes</taxon>
        <taxon>Debaryomycetaceae</taxon>
        <taxon>Kurtzmaniella</taxon>
    </lineage>
</organism>
<dbReference type="PANTHER" id="PTHR19957:SF418">
    <property type="entry name" value="SNAP RECEPTOR"/>
    <property type="match status" value="1"/>
</dbReference>
<dbReference type="EMBL" id="OZ004260">
    <property type="protein sequence ID" value="CAK7921206.1"/>
    <property type="molecule type" value="Genomic_DNA"/>
</dbReference>
<dbReference type="InterPro" id="IPR010989">
    <property type="entry name" value="SNARE"/>
</dbReference>
<sequence length="298" mass="34181">MSFANFDYEAQKPLKKDSGVVPEDEMSSSNELDKIINNTSKQLESFGSLISQFDLQRKQIGTRRDNTQLRDNLDQIIVRVSQMESAIHVLIENISFVINRSQRHGVNTTTKDEASKLIITNRQVVVKERLESELSDLHKQFQVMTRSYKEKKRSYPIKEHPIATTANIPSETTPLISDQSQTLQQQQQQQIQEEEINETELQYHLMLTEERNQEIGQINEGILEINSIFKDLGELVNQQGEQLDTIEDNILQLHGNSQQAESELVKANEYQRKKGKWSCIILVALCVFVLVIVLAVIS</sequence>
<keyword evidence="2" id="KW-0472">Membrane</keyword>
<evidence type="ECO:0000256" key="1">
    <source>
        <dbReference type="ARBA" id="ARBA00009063"/>
    </source>
</evidence>
<dbReference type="InterPro" id="IPR000727">
    <property type="entry name" value="T_SNARE_dom"/>
</dbReference>
<dbReference type="PROSITE" id="PS50192">
    <property type="entry name" value="T_SNARE"/>
    <property type="match status" value="1"/>
</dbReference>
<keyword evidence="2" id="KW-1133">Transmembrane helix</keyword>
<keyword evidence="5" id="KW-1185">Reference proteome</keyword>
<dbReference type="Proteomes" id="UP001497600">
    <property type="component" value="Chromosome H"/>
</dbReference>
<dbReference type="SUPFAM" id="SSF47661">
    <property type="entry name" value="t-snare proteins"/>
    <property type="match status" value="1"/>
</dbReference>
<comment type="similarity">
    <text evidence="1">Belongs to the syntaxin family.</text>
</comment>
<dbReference type="CDD" id="cd15840">
    <property type="entry name" value="SNARE_Qa"/>
    <property type="match status" value="1"/>
</dbReference>
<evidence type="ECO:0000313" key="4">
    <source>
        <dbReference type="EMBL" id="CAK7921206.1"/>
    </source>
</evidence>
<dbReference type="InterPro" id="IPR045242">
    <property type="entry name" value="Syntaxin"/>
</dbReference>
<dbReference type="Pfam" id="PF05739">
    <property type="entry name" value="SNARE"/>
    <property type="match status" value="1"/>
</dbReference>
<evidence type="ECO:0000259" key="3">
    <source>
        <dbReference type="PROSITE" id="PS50192"/>
    </source>
</evidence>
<keyword evidence="2" id="KW-0812">Transmembrane</keyword>
<reference evidence="4 5" key="1">
    <citation type="submission" date="2024-01" db="EMBL/GenBank/DDBJ databases">
        <authorList>
            <consortium name="Genoscope - CEA"/>
            <person name="William W."/>
        </authorList>
    </citation>
    <scope>NUCLEOTIDE SEQUENCE [LARGE SCALE GENOMIC DNA]</scope>
    <source>
        <strain evidence="4 5">29B2s-10</strain>
    </source>
</reference>
<gene>
    <name evidence="4" type="primary">VAM3</name>
    <name evidence="4" type="ORF">CAAN4_H11452</name>
</gene>
<feature type="transmembrane region" description="Helical" evidence="2">
    <location>
        <begin position="277"/>
        <end position="297"/>
    </location>
</feature>
<evidence type="ECO:0000256" key="2">
    <source>
        <dbReference type="SAM" id="Phobius"/>
    </source>
</evidence>
<protein>
    <submittedName>
        <fullName evidence="4">Syntaxin Vam3p</fullName>
    </submittedName>
</protein>
<evidence type="ECO:0000313" key="5">
    <source>
        <dbReference type="Proteomes" id="UP001497600"/>
    </source>
</evidence>
<accession>A0ABP0EKR4</accession>
<dbReference type="PANTHER" id="PTHR19957">
    <property type="entry name" value="SYNTAXIN"/>
    <property type="match status" value="1"/>
</dbReference>
<name>A0ABP0EKR4_9ASCO</name>
<proteinExistence type="inferred from homology"/>
<feature type="domain" description="T-SNARE coiled-coil homology" evidence="3">
    <location>
        <begin position="205"/>
        <end position="267"/>
    </location>
</feature>
<dbReference type="Gene3D" id="1.20.58.70">
    <property type="match status" value="1"/>
</dbReference>
<dbReference type="SMART" id="SM00397">
    <property type="entry name" value="t_SNARE"/>
    <property type="match status" value="1"/>
</dbReference>
<dbReference type="InterPro" id="IPR006011">
    <property type="entry name" value="Syntaxin_N"/>
</dbReference>
<dbReference type="Gene3D" id="1.20.5.110">
    <property type="match status" value="1"/>
</dbReference>
<dbReference type="Pfam" id="PF14523">
    <property type="entry name" value="Syntaxin_2"/>
    <property type="match status" value="1"/>
</dbReference>